<dbReference type="Proteomes" id="UP000202873">
    <property type="component" value="Segment"/>
</dbReference>
<sequence length="221" mass="26059">MERVTLKRFCFTLNNYDEDRVKILKEFMSTKCKYAIMGFEEAPTTGTKHIQGSWLKAACQLIIEGKSERSIAEQFPSQYVMYHRGFQALRNAIAPPKPRDFKTEVYVYIGPTGTGKSRKAAEMATQTNEPIFYKARGNWWDGYKQQENVIIDDFYGWLELDELLKITDRYPYRVPVKGSYEVFNSKRIWITSNKTVTTWYPTERDELLLALTRRFTQIEYF</sequence>
<dbReference type="RefSeq" id="YP_009333618.1">
    <property type="nucleotide sequence ID" value="NC_032682.2"/>
</dbReference>
<dbReference type="InterPro" id="IPR000605">
    <property type="entry name" value="Helicase_SF3_ssDNA/RNA_vir"/>
</dbReference>
<keyword evidence="3" id="KW-1048">Host nucleus</keyword>
<evidence type="ECO:0000256" key="2">
    <source>
        <dbReference type="ARBA" id="ARBA00014531"/>
    </source>
</evidence>
<evidence type="ECO:0000259" key="4">
    <source>
        <dbReference type="Pfam" id="PF00910"/>
    </source>
</evidence>
<dbReference type="SMR" id="A0A1N7TEH5"/>
<feature type="domain" description="Helicase superfamily 3 single-stranded DNA/RNA virus" evidence="4">
    <location>
        <begin position="108"/>
        <end position="194"/>
    </location>
</feature>
<keyword evidence="6" id="KW-1185">Reference proteome</keyword>
<evidence type="ECO:0000313" key="5">
    <source>
        <dbReference type="EMBL" id="ALO17914.1"/>
    </source>
</evidence>
<organism evidence="5 6">
    <name type="scientific">Indian encephalitis associated cyclovirus</name>
    <dbReference type="NCBI Taxonomy" id="1755290"/>
    <lineage>
        <taxon>Viruses</taxon>
        <taxon>Monodnaviria</taxon>
        <taxon>Shotokuvirae</taxon>
        <taxon>Cressdnaviricota</taxon>
        <taxon>Arfiviricetes</taxon>
        <taxon>Cirlivirales</taxon>
        <taxon>Circoviridae</taxon>
        <taxon>Cyclovirus</taxon>
        <taxon>Cyclovirus manusyan</taxon>
    </lineage>
</organism>
<dbReference type="OrthoDB" id="9195at10239"/>
<proteinExistence type="predicted"/>
<comment type="subcellular location">
    <subcellularLocation>
        <location evidence="1">Host nucleus</location>
    </subcellularLocation>
</comment>
<dbReference type="GO" id="GO:0003723">
    <property type="term" value="F:RNA binding"/>
    <property type="evidence" value="ECO:0007669"/>
    <property type="project" value="InterPro"/>
</dbReference>
<accession>A0A1N7TEH5</accession>
<evidence type="ECO:0000313" key="6">
    <source>
        <dbReference type="Proteomes" id="UP000202873"/>
    </source>
</evidence>
<evidence type="ECO:0000256" key="1">
    <source>
        <dbReference type="ARBA" id="ARBA00004147"/>
    </source>
</evidence>
<reference evidence="5 6" key="1">
    <citation type="submission" date="2017-05" db="EMBL/GenBank/DDBJ databases">
        <title>Cyclovirus in Indian patient with acute encephalitis syndrome discovered by deep sequencing.</title>
        <authorList>
            <person name="Bouquet J."/>
            <person name="Joshi R."/>
            <person name="Chiu C.Y."/>
        </authorList>
    </citation>
    <scope>NUCLEOTIDE SEQUENCE [LARGE SCALE GENOMIC DNA]</scope>
    <source>
        <strain evidence="5">IECSF08</strain>
    </source>
</reference>
<dbReference type="Gene3D" id="3.40.1310.20">
    <property type="match status" value="1"/>
</dbReference>
<dbReference type="GeneID" id="30769048"/>
<dbReference type="SUPFAM" id="SSF52540">
    <property type="entry name" value="P-loop containing nucleoside triphosphate hydrolases"/>
    <property type="match status" value="1"/>
</dbReference>
<dbReference type="InterPro" id="IPR027417">
    <property type="entry name" value="P-loop_NTPase"/>
</dbReference>
<evidence type="ECO:0000256" key="3">
    <source>
        <dbReference type="ARBA" id="ARBA00022562"/>
    </source>
</evidence>
<dbReference type="KEGG" id="vg:30769048"/>
<protein>
    <recommendedName>
        <fullName evidence="2">Replication-associated protein</fullName>
    </recommendedName>
</protein>
<dbReference type="Gene3D" id="3.40.50.300">
    <property type="entry name" value="P-loop containing nucleotide triphosphate hydrolases"/>
    <property type="match status" value="1"/>
</dbReference>
<name>A0A1N7TEH5_9CIRC</name>
<dbReference type="GO" id="GO:0042025">
    <property type="term" value="C:host cell nucleus"/>
    <property type="evidence" value="ECO:0007669"/>
    <property type="project" value="UniProtKB-SubCell"/>
</dbReference>
<dbReference type="EMBL" id="KU053483">
    <property type="protein sequence ID" value="ALO17914.1"/>
    <property type="molecule type" value="Genomic_DNA"/>
</dbReference>
<dbReference type="GO" id="GO:0003724">
    <property type="term" value="F:RNA helicase activity"/>
    <property type="evidence" value="ECO:0007669"/>
    <property type="project" value="InterPro"/>
</dbReference>
<dbReference type="Pfam" id="PF00910">
    <property type="entry name" value="RNA_helicase"/>
    <property type="match status" value="1"/>
</dbReference>